<keyword evidence="1" id="KW-0812">Transmembrane</keyword>
<dbReference type="OrthoDB" id="4026591at2759"/>
<proteinExistence type="predicted"/>
<dbReference type="Proteomes" id="UP000000599">
    <property type="component" value="Chromosome G"/>
</dbReference>
<reference evidence="2 3" key="1">
    <citation type="journal article" date="2004" name="Nature">
        <title>Genome evolution in yeasts.</title>
        <authorList>
            <consortium name="Genolevures"/>
            <person name="Dujon B."/>
            <person name="Sherman D."/>
            <person name="Fischer G."/>
            <person name="Durrens P."/>
            <person name="Casaregola S."/>
            <person name="Lafontaine I."/>
            <person name="de Montigny J."/>
            <person name="Marck C."/>
            <person name="Neuveglise C."/>
            <person name="Talla E."/>
            <person name="Goffard N."/>
            <person name="Frangeul L."/>
            <person name="Aigle M."/>
            <person name="Anthouard V."/>
            <person name="Babour A."/>
            <person name="Barbe V."/>
            <person name="Barnay S."/>
            <person name="Blanchin S."/>
            <person name="Beckerich J.M."/>
            <person name="Beyne E."/>
            <person name="Bleykasten C."/>
            <person name="Boisrame A."/>
            <person name="Boyer J."/>
            <person name="Cattolico L."/>
            <person name="Confanioleri F."/>
            <person name="de Daruvar A."/>
            <person name="Despons L."/>
            <person name="Fabre E."/>
            <person name="Fairhead C."/>
            <person name="Ferry-Dumazet H."/>
            <person name="Groppi A."/>
            <person name="Hantraye F."/>
            <person name="Hennequin C."/>
            <person name="Jauniaux N."/>
            <person name="Joyet P."/>
            <person name="Kachouri R."/>
            <person name="Kerrest A."/>
            <person name="Koszul R."/>
            <person name="Lemaire M."/>
            <person name="Lesur I."/>
            <person name="Ma L."/>
            <person name="Muller H."/>
            <person name="Nicaud J.M."/>
            <person name="Nikolski M."/>
            <person name="Oztas S."/>
            <person name="Ozier-Kalogeropoulos O."/>
            <person name="Pellenz S."/>
            <person name="Potier S."/>
            <person name="Richard G.F."/>
            <person name="Straub M.L."/>
            <person name="Suleau A."/>
            <person name="Swennene D."/>
            <person name="Tekaia F."/>
            <person name="Wesolowski-Louvel M."/>
            <person name="Westhof E."/>
            <person name="Wirth B."/>
            <person name="Zeniou-Meyer M."/>
            <person name="Zivanovic I."/>
            <person name="Bolotin-Fukuhara M."/>
            <person name="Thierry A."/>
            <person name="Bouchier C."/>
            <person name="Caudron B."/>
            <person name="Scarpelli C."/>
            <person name="Gaillardin C."/>
            <person name="Weissenbach J."/>
            <person name="Wincker P."/>
            <person name="Souciet J.L."/>
        </authorList>
    </citation>
    <scope>NUCLEOTIDE SEQUENCE [LARGE SCALE GENOMIC DNA]</scope>
    <source>
        <strain evidence="3">ATCC 36239 / CBS 767 / BCRC 21394 / JCM 1990 / NBRC 0083 / IGC 2968</strain>
    </source>
</reference>
<dbReference type="OMA" id="SYILWLP"/>
<evidence type="ECO:0000256" key="1">
    <source>
        <dbReference type="SAM" id="Phobius"/>
    </source>
</evidence>
<organism evidence="2 3">
    <name type="scientific">Debaryomyces hansenii (strain ATCC 36239 / CBS 767 / BCRC 21394 / JCM 1990 / NBRC 0083 / IGC 2968)</name>
    <name type="common">Yeast</name>
    <name type="synonym">Torulaspora hansenii</name>
    <dbReference type="NCBI Taxonomy" id="284592"/>
    <lineage>
        <taxon>Eukaryota</taxon>
        <taxon>Fungi</taxon>
        <taxon>Dikarya</taxon>
        <taxon>Ascomycota</taxon>
        <taxon>Saccharomycotina</taxon>
        <taxon>Pichiomycetes</taxon>
        <taxon>Debaryomycetaceae</taxon>
        <taxon>Debaryomyces</taxon>
    </lineage>
</organism>
<name>Q6BH85_DEBHA</name>
<evidence type="ECO:0000313" key="3">
    <source>
        <dbReference type="Proteomes" id="UP000000599"/>
    </source>
</evidence>
<accession>Q6BH85</accession>
<evidence type="ECO:0000313" key="2">
    <source>
        <dbReference type="EMBL" id="CAG90946.2"/>
    </source>
</evidence>
<keyword evidence="3" id="KW-1185">Reference proteome</keyword>
<dbReference type="HOGENOM" id="CLU_096543_0_0_1"/>
<dbReference type="GeneID" id="2905383"/>
<keyword evidence="1" id="KW-0472">Membrane</keyword>
<protein>
    <submittedName>
        <fullName evidence="2">DEHA2G20548p</fullName>
    </submittedName>
</protein>
<sequence length="305" mass="34714">MVVLVITHTSTFASYLIAFSIFLYYRSRRRSMKIIVVELNTINLNKTNHDIKPWCGVTTLNNLHFDNHDFVFNHFLFGTLLSSELGMLALKSVNISTRIANKRPLNMDIPLNSQNDVIQVSLSDTKSNTVGLIYHPILIMNKLRFIMSSSNQAVFTSLASNSNINKLIDSIKKSEPFEDVISLDYIDGEPEPLNNFGFLIHSNLMNVEYMNSGMQISKKPPSYILWLPKFRGHLGTPGYGPIQHQINRHPTHTRINIMMKNDNSLNDKIVMDIDLFSGLKLADYTLKVIDQMINLGNISLITNRL</sequence>
<dbReference type="AlphaFoldDB" id="Q6BH85"/>
<dbReference type="eggNOG" id="ENOG502T5D6">
    <property type="taxonomic scope" value="Eukaryota"/>
</dbReference>
<keyword evidence="1" id="KW-1133">Transmembrane helix</keyword>
<dbReference type="EMBL" id="CR382139">
    <property type="protein sequence ID" value="CAG90946.2"/>
    <property type="molecule type" value="Genomic_DNA"/>
</dbReference>
<dbReference type="RefSeq" id="XP_462436.2">
    <property type="nucleotide sequence ID" value="XM_462436.1"/>
</dbReference>
<dbReference type="VEuPathDB" id="FungiDB:DEHA2G20548g"/>
<feature type="transmembrane region" description="Helical" evidence="1">
    <location>
        <begin position="6"/>
        <end position="25"/>
    </location>
</feature>
<gene>
    <name evidence="2" type="ordered locus">DEHA2G20548g</name>
</gene>
<dbReference type="InParanoid" id="Q6BH85"/>
<dbReference type="KEGG" id="dha:DEHA2G20548g"/>